<keyword evidence="2" id="KW-0645">Protease</keyword>
<organism evidence="7 8">
    <name type="scientific">Tetradesmus obliquus</name>
    <name type="common">Green alga</name>
    <name type="synonym">Acutodesmus obliquus</name>
    <dbReference type="NCBI Taxonomy" id="3088"/>
    <lineage>
        <taxon>Eukaryota</taxon>
        <taxon>Viridiplantae</taxon>
        <taxon>Chlorophyta</taxon>
        <taxon>core chlorophytes</taxon>
        <taxon>Chlorophyceae</taxon>
        <taxon>CS clade</taxon>
        <taxon>Sphaeropleales</taxon>
        <taxon>Scenedesmaceae</taxon>
        <taxon>Tetradesmus</taxon>
    </lineage>
</organism>
<dbReference type="GO" id="GO:0070008">
    <property type="term" value="F:serine-type exopeptidase activity"/>
    <property type="evidence" value="ECO:0007669"/>
    <property type="project" value="InterPro"/>
</dbReference>
<feature type="signal peptide" evidence="6">
    <location>
        <begin position="1"/>
        <end position="18"/>
    </location>
</feature>
<dbReference type="PANTHER" id="PTHR11010:SF38">
    <property type="entry name" value="LYSOSOMAL PRO-X CARBOXYPEPTIDASE"/>
    <property type="match status" value="1"/>
</dbReference>
<dbReference type="GO" id="GO:0008239">
    <property type="term" value="F:dipeptidyl-peptidase activity"/>
    <property type="evidence" value="ECO:0007669"/>
    <property type="project" value="TreeGrafter"/>
</dbReference>
<protein>
    <submittedName>
        <fullName evidence="7">Uncharacterized protein</fullName>
    </submittedName>
</protein>
<accession>A0A383W1V7</accession>
<comment type="similarity">
    <text evidence="1">Belongs to the peptidase S28 family.</text>
</comment>
<evidence type="ECO:0000256" key="2">
    <source>
        <dbReference type="ARBA" id="ARBA00022670"/>
    </source>
</evidence>
<keyword evidence="3 6" id="KW-0732">Signal</keyword>
<dbReference type="Gene3D" id="3.40.50.1820">
    <property type="entry name" value="alpha/beta hydrolase"/>
    <property type="match status" value="1"/>
</dbReference>
<name>A0A383W1V7_TETOB</name>
<keyword evidence="8" id="KW-1185">Reference proteome</keyword>
<dbReference type="Proteomes" id="UP000256970">
    <property type="component" value="Unassembled WGS sequence"/>
</dbReference>
<evidence type="ECO:0000313" key="8">
    <source>
        <dbReference type="Proteomes" id="UP000256970"/>
    </source>
</evidence>
<gene>
    <name evidence="7" type="ORF">BQ4739_LOCUS10839</name>
</gene>
<dbReference type="InterPro" id="IPR029058">
    <property type="entry name" value="AB_hydrolase_fold"/>
</dbReference>
<evidence type="ECO:0000313" key="7">
    <source>
        <dbReference type="EMBL" id="SZX70646.1"/>
    </source>
</evidence>
<dbReference type="GO" id="GO:0006508">
    <property type="term" value="P:proteolysis"/>
    <property type="evidence" value="ECO:0007669"/>
    <property type="project" value="UniProtKB-KW"/>
</dbReference>
<feature type="chain" id="PRO_5017053821" evidence="6">
    <location>
        <begin position="19"/>
        <end position="672"/>
    </location>
</feature>
<dbReference type="SUPFAM" id="SSF53474">
    <property type="entry name" value="alpha/beta-Hydrolases"/>
    <property type="match status" value="1"/>
</dbReference>
<dbReference type="PANTHER" id="PTHR11010">
    <property type="entry name" value="PROTEASE S28 PRO-X CARBOXYPEPTIDASE-RELATED"/>
    <property type="match status" value="1"/>
</dbReference>
<evidence type="ECO:0000256" key="3">
    <source>
        <dbReference type="ARBA" id="ARBA00022729"/>
    </source>
</evidence>
<evidence type="ECO:0000256" key="1">
    <source>
        <dbReference type="ARBA" id="ARBA00011079"/>
    </source>
</evidence>
<evidence type="ECO:0000256" key="6">
    <source>
        <dbReference type="SAM" id="SignalP"/>
    </source>
</evidence>
<dbReference type="Gene3D" id="1.20.120.980">
    <property type="entry name" value="Serine carboxypeptidase S28, SKS domain"/>
    <property type="match status" value="1"/>
</dbReference>
<reference evidence="7 8" key="1">
    <citation type="submission" date="2016-10" db="EMBL/GenBank/DDBJ databases">
        <authorList>
            <person name="Cai Z."/>
        </authorList>
    </citation>
    <scope>NUCLEOTIDE SEQUENCE [LARGE SCALE GENOMIC DNA]</scope>
</reference>
<dbReference type="InterPro" id="IPR042269">
    <property type="entry name" value="Ser_carbopepase_S28_SKS"/>
</dbReference>
<evidence type="ECO:0000256" key="4">
    <source>
        <dbReference type="ARBA" id="ARBA00022801"/>
    </source>
</evidence>
<dbReference type="EMBL" id="FNXT01000997">
    <property type="protein sequence ID" value="SZX70646.1"/>
    <property type="molecule type" value="Genomic_DNA"/>
</dbReference>
<evidence type="ECO:0000256" key="5">
    <source>
        <dbReference type="ARBA" id="ARBA00023180"/>
    </source>
</evidence>
<dbReference type="Pfam" id="PF05577">
    <property type="entry name" value="Peptidase_S28"/>
    <property type="match status" value="1"/>
</dbReference>
<keyword evidence="4" id="KW-0378">Hydrolase</keyword>
<dbReference type="InterPro" id="IPR008758">
    <property type="entry name" value="Peptidase_S28"/>
</dbReference>
<keyword evidence="5" id="KW-0325">Glycoprotein</keyword>
<dbReference type="AlphaFoldDB" id="A0A383W1V7"/>
<proteinExistence type="inferred from homology"/>
<sequence length="672" mass="73078">MAILPLFLLALACLGANAAPINDRFRTGKAEEGLPQLPLTAVPGEHMRYFTLSQVVQCCPPTSTGKPILPTCQDASDISSWLADNINTQYKQLLAPGTGNATVTTTLLQRVAQCNYSSLVTYVGSADLEQQLADAANQGKLCDALPQYCAQAFNPSGSTLQSSSGATDVTPPPVVNFNCVKGFYKQTLDHFNTSDSRFFKQVFWVCDKSFPGNQQDKASSGNIIVFLGNESPLGIPKQPIVFENAERLNALVLLVEHRYYGESMPFSAPDDLLTTAQYKYLAIQQVIEDTAAVLAFVRKERSVPAAVPAVVIGGSYGGMLASYHRVVKPDVFAAAVAASGPLTYVFGTQMWADTSNKYHEILADSLDVNTGSKMCSGTVRAGLDEVLKMTKHKAGRRQLASLFSLCPGTAAAVEKSQEAGFAFYMDVYGQFHGWVQVNDQPPLLGQVALACDIITTTYDRTQNPLQAIVDVSYYFRSNGSANWCYSFNSNYTLIVGDPDASLRAYSYQVCTQGSVYSSEMAATGSPNTLTPAYGVWGLMLRQECRNLFGRRLPERKSPRFMLDMQQLCKTGGIVFTNGDLDGWAGGSFQSFKELQAAIAAGFAGNARHGGKWWDAGDAAAARIAFVTYKGASHCTDTHSYNWANPTGQEQGIYKRQRAQAMDYAAKFMRPRK</sequence>